<keyword evidence="4" id="KW-1185">Reference proteome</keyword>
<protein>
    <submittedName>
        <fullName evidence="3">Copper amine oxidase N-terminal domain-containing protein</fullName>
    </submittedName>
</protein>
<accession>A0A9D5LX42</accession>
<feature type="chain" id="PRO_5038832957" evidence="1">
    <location>
        <begin position="25"/>
        <end position="158"/>
    </location>
</feature>
<feature type="domain" description="Copper amine oxidase-like N-terminal" evidence="2">
    <location>
        <begin position="31"/>
        <end position="153"/>
    </location>
</feature>
<sequence>MKLKYLISVLAAGSLLLSGTSAFAAAENIIINGQTAQIPADMGSIKELDDRTFVPIRFIMENLGCQVDFIDDTKMAVISSISCTYLIQEGNQTLFVLPDQYEKTENIPMDTAAFIEEVELDGQTYGRMYVPIRFLAQAIGYEVGWDEATQTVTLTMAK</sequence>
<feature type="signal peptide" evidence="1">
    <location>
        <begin position="1"/>
        <end position="24"/>
    </location>
</feature>
<evidence type="ECO:0000313" key="4">
    <source>
        <dbReference type="Proteomes" id="UP000806542"/>
    </source>
</evidence>
<dbReference type="InterPro" id="IPR036582">
    <property type="entry name" value="Mao_N_sf"/>
</dbReference>
<dbReference type="SUPFAM" id="SSF55383">
    <property type="entry name" value="Copper amine oxidase, domain N"/>
    <property type="match status" value="1"/>
</dbReference>
<proteinExistence type="predicted"/>
<organism evidence="3 4">
    <name type="scientific">Ructibacterium gallinarum</name>
    <dbReference type="NCBI Taxonomy" id="2779355"/>
    <lineage>
        <taxon>Bacteria</taxon>
        <taxon>Bacillati</taxon>
        <taxon>Bacillota</taxon>
        <taxon>Clostridia</taxon>
        <taxon>Eubacteriales</taxon>
        <taxon>Oscillospiraceae</taxon>
        <taxon>Ructibacterium</taxon>
    </lineage>
</organism>
<dbReference type="EMBL" id="JADCKB010000004">
    <property type="protein sequence ID" value="MBE5039423.1"/>
    <property type="molecule type" value="Genomic_DNA"/>
</dbReference>
<dbReference type="RefSeq" id="WP_226391984.1">
    <property type="nucleotide sequence ID" value="NZ_JADCKB010000004.1"/>
</dbReference>
<dbReference type="Proteomes" id="UP000806542">
    <property type="component" value="Unassembled WGS sequence"/>
</dbReference>
<keyword evidence="1" id="KW-0732">Signal</keyword>
<name>A0A9D5LX42_9FIRM</name>
<dbReference type="Pfam" id="PF07833">
    <property type="entry name" value="Cu_amine_oxidN1"/>
    <property type="match status" value="1"/>
</dbReference>
<dbReference type="Gene3D" id="3.30.457.10">
    <property type="entry name" value="Copper amine oxidase-like, N-terminal domain"/>
    <property type="match status" value="1"/>
</dbReference>
<evidence type="ECO:0000259" key="2">
    <source>
        <dbReference type="Pfam" id="PF07833"/>
    </source>
</evidence>
<dbReference type="AlphaFoldDB" id="A0A9D5LX42"/>
<evidence type="ECO:0000313" key="3">
    <source>
        <dbReference type="EMBL" id="MBE5039423.1"/>
    </source>
</evidence>
<evidence type="ECO:0000256" key="1">
    <source>
        <dbReference type="SAM" id="SignalP"/>
    </source>
</evidence>
<gene>
    <name evidence="3" type="ORF">INF28_02965</name>
</gene>
<reference evidence="3" key="1">
    <citation type="submission" date="2020-10" db="EMBL/GenBank/DDBJ databases">
        <title>ChiBAC.</title>
        <authorList>
            <person name="Zenner C."/>
            <person name="Hitch T.C.A."/>
            <person name="Clavel T."/>
        </authorList>
    </citation>
    <scope>NUCLEOTIDE SEQUENCE</scope>
    <source>
        <strain evidence="3">DSM 107454</strain>
    </source>
</reference>
<dbReference type="InterPro" id="IPR012854">
    <property type="entry name" value="Cu_amine_oxidase-like_N"/>
</dbReference>
<comment type="caution">
    <text evidence="3">The sequence shown here is derived from an EMBL/GenBank/DDBJ whole genome shotgun (WGS) entry which is preliminary data.</text>
</comment>